<evidence type="ECO:0000313" key="1">
    <source>
        <dbReference type="EMBL" id="OTG19837.1"/>
    </source>
</evidence>
<dbReference type="AlphaFoldDB" id="A0A251U901"/>
<keyword evidence="2" id="KW-1185">Reference proteome</keyword>
<proteinExistence type="predicted"/>
<gene>
    <name evidence="1" type="ORF">HannXRQ_Chr07g0186341</name>
</gene>
<protein>
    <submittedName>
        <fullName evidence="1">Uncharacterized protein</fullName>
    </submittedName>
</protein>
<reference evidence="2" key="1">
    <citation type="journal article" date="2017" name="Nature">
        <title>The sunflower genome provides insights into oil metabolism, flowering and Asterid evolution.</title>
        <authorList>
            <person name="Badouin H."/>
            <person name="Gouzy J."/>
            <person name="Grassa C.J."/>
            <person name="Murat F."/>
            <person name="Staton S.E."/>
            <person name="Cottret L."/>
            <person name="Lelandais-Briere C."/>
            <person name="Owens G.L."/>
            <person name="Carrere S."/>
            <person name="Mayjonade B."/>
            <person name="Legrand L."/>
            <person name="Gill N."/>
            <person name="Kane N.C."/>
            <person name="Bowers J.E."/>
            <person name="Hubner S."/>
            <person name="Bellec A."/>
            <person name="Berard A."/>
            <person name="Berges H."/>
            <person name="Blanchet N."/>
            <person name="Boniface M.C."/>
            <person name="Brunel D."/>
            <person name="Catrice O."/>
            <person name="Chaidir N."/>
            <person name="Claudel C."/>
            <person name="Donnadieu C."/>
            <person name="Faraut T."/>
            <person name="Fievet G."/>
            <person name="Helmstetter N."/>
            <person name="King M."/>
            <person name="Knapp S.J."/>
            <person name="Lai Z."/>
            <person name="Le Paslier M.C."/>
            <person name="Lippi Y."/>
            <person name="Lorenzon L."/>
            <person name="Mandel J.R."/>
            <person name="Marage G."/>
            <person name="Marchand G."/>
            <person name="Marquand E."/>
            <person name="Bret-Mestries E."/>
            <person name="Morien E."/>
            <person name="Nambeesan S."/>
            <person name="Nguyen T."/>
            <person name="Pegot-Espagnet P."/>
            <person name="Pouilly N."/>
            <person name="Raftis F."/>
            <person name="Sallet E."/>
            <person name="Schiex T."/>
            <person name="Thomas J."/>
            <person name="Vandecasteele C."/>
            <person name="Vares D."/>
            <person name="Vear F."/>
            <person name="Vautrin S."/>
            <person name="Crespi M."/>
            <person name="Mangin B."/>
            <person name="Burke J.M."/>
            <person name="Salse J."/>
            <person name="Munos S."/>
            <person name="Vincourt P."/>
            <person name="Rieseberg L.H."/>
            <person name="Langlade N.B."/>
        </authorList>
    </citation>
    <scope>NUCLEOTIDE SEQUENCE [LARGE SCALE GENOMIC DNA]</scope>
    <source>
        <strain evidence="2">cv. SF193</strain>
    </source>
</reference>
<dbReference type="InParanoid" id="A0A251U901"/>
<sequence>MNGFQLTLNFTTGDTHGERKRICEIRNLSSSSISSHRSILTFFSTVEPVS</sequence>
<organism evidence="1 2">
    <name type="scientific">Helianthus annuus</name>
    <name type="common">Common sunflower</name>
    <dbReference type="NCBI Taxonomy" id="4232"/>
    <lineage>
        <taxon>Eukaryota</taxon>
        <taxon>Viridiplantae</taxon>
        <taxon>Streptophyta</taxon>
        <taxon>Embryophyta</taxon>
        <taxon>Tracheophyta</taxon>
        <taxon>Spermatophyta</taxon>
        <taxon>Magnoliopsida</taxon>
        <taxon>eudicotyledons</taxon>
        <taxon>Gunneridae</taxon>
        <taxon>Pentapetalae</taxon>
        <taxon>asterids</taxon>
        <taxon>campanulids</taxon>
        <taxon>Asterales</taxon>
        <taxon>Asteraceae</taxon>
        <taxon>Asteroideae</taxon>
        <taxon>Heliantheae alliance</taxon>
        <taxon>Heliantheae</taxon>
        <taxon>Helianthus</taxon>
    </lineage>
</organism>
<accession>A0A251U901</accession>
<dbReference type="EMBL" id="CM007896">
    <property type="protein sequence ID" value="OTG19837.1"/>
    <property type="molecule type" value="Genomic_DNA"/>
</dbReference>
<name>A0A251U901_HELAN</name>
<dbReference type="Proteomes" id="UP000215914">
    <property type="component" value="Chromosome 7"/>
</dbReference>
<evidence type="ECO:0000313" key="2">
    <source>
        <dbReference type="Proteomes" id="UP000215914"/>
    </source>
</evidence>